<evidence type="ECO:0000256" key="1">
    <source>
        <dbReference type="SAM" id="MobiDB-lite"/>
    </source>
</evidence>
<reference evidence="2 3" key="1">
    <citation type="submission" date="2014-09" db="EMBL/GenBank/DDBJ databases">
        <authorList>
            <person name="Magalhaes I.L.F."/>
            <person name="Oliveira U."/>
            <person name="Santos F.R."/>
            <person name="Vidigal T.H.D.A."/>
            <person name="Brescovit A.D."/>
            <person name="Santos A.J."/>
        </authorList>
    </citation>
    <scope>NUCLEOTIDE SEQUENCE [LARGE SCALE GENOMIC DNA]</scope>
</reference>
<keyword evidence="3" id="KW-1185">Reference proteome</keyword>
<feature type="region of interest" description="Disordered" evidence="1">
    <location>
        <begin position="331"/>
        <end position="378"/>
    </location>
</feature>
<feature type="compositionally biased region" description="Acidic residues" evidence="1">
    <location>
        <begin position="343"/>
        <end position="361"/>
    </location>
</feature>
<dbReference type="Proteomes" id="UP000054845">
    <property type="component" value="Unassembled WGS sequence"/>
</dbReference>
<evidence type="ECO:0000313" key="3">
    <source>
        <dbReference type="Proteomes" id="UP000054845"/>
    </source>
</evidence>
<feature type="region of interest" description="Disordered" evidence="1">
    <location>
        <begin position="165"/>
        <end position="218"/>
    </location>
</feature>
<feature type="compositionally biased region" description="Polar residues" evidence="1">
    <location>
        <begin position="57"/>
        <end position="72"/>
    </location>
</feature>
<dbReference type="AlphaFoldDB" id="A0A0P1BPR4"/>
<sequence length="523" mass="56415">MAVLSIATPPTSPRSTPRAVKAELSGQNPQSPRSPLRRALSVALFRGSFSAGRDAPSASSASYDGASPQQASRAERSDSPKRPFRRISLSRPSTAQSGGDSSRLAVLNRSRRSITDQIVCKFDDKFDESYQPTAVPQHATAKPANGERRRMSTFTAFFPDVAAAAMSRGSSSNTDRGQQPRSSIDTTARRRLIRRSSDESFQCRGLEADDSDSSMSCQSFPMSDHDKINAGLGMFEATPKRNPVLIAPSATERMSHFTRDAQQLLEESETNASKASSTAFLPGLLALRRKSGATTGSARTSSMRAPLAEADTNIPVRPRRPDSFYFISPSPSSISSFTHEPMLDDDDSPEDEAMDTDEEVDSAALASEQNPWSPTCLPTPPSSIRLRLAFAQEPASPSRRSSAGGLSPASLKDIFIGNAASALELKELISERISTAQGFLLSPRQLSLSVELPYVGAATNVLQTQSGSASALGLDLDQSTCNSRLVAEANRKELENDDLLYQQGLVDNDTVLVRVRPIYSQFI</sequence>
<proteinExistence type="predicted"/>
<feature type="compositionally biased region" description="Polar residues" evidence="1">
    <location>
        <begin position="90"/>
        <end position="100"/>
    </location>
</feature>
<evidence type="ECO:0000313" key="2">
    <source>
        <dbReference type="EMBL" id="CEH18884.1"/>
    </source>
</evidence>
<dbReference type="EMBL" id="CCYA01000276">
    <property type="protein sequence ID" value="CEH18884.1"/>
    <property type="molecule type" value="Genomic_DNA"/>
</dbReference>
<feature type="compositionally biased region" description="Polar residues" evidence="1">
    <location>
        <begin position="168"/>
        <end position="186"/>
    </location>
</feature>
<dbReference type="OrthoDB" id="2555791at2759"/>
<organism evidence="2 3">
    <name type="scientific">Ceraceosorus bombacis</name>
    <dbReference type="NCBI Taxonomy" id="401625"/>
    <lineage>
        <taxon>Eukaryota</taxon>
        <taxon>Fungi</taxon>
        <taxon>Dikarya</taxon>
        <taxon>Basidiomycota</taxon>
        <taxon>Ustilaginomycotina</taxon>
        <taxon>Exobasidiomycetes</taxon>
        <taxon>Ceraceosorales</taxon>
        <taxon>Ceraceosoraceae</taxon>
        <taxon>Ceraceosorus</taxon>
    </lineage>
</organism>
<accession>A0A0P1BPR4</accession>
<protein>
    <submittedName>
        <fullName evidence="2">Uncharacterized protein</fullName>
    </submittedName>
</protein>
<name>A0A0P1BPR4_9BASI</name>
<feature type="region of interest" description="Disordered" evidence="1">
    <location>
        <begin position="1"/>
        <end position="108"/>
    </location>
</feature>